<reference evidence="4 5" key="1">
    <citation type="submission" date="2020-05" db="EMBL/GenBank/DDBJ databases">
        <title>Distinct polysaccharide utilization as determinants for interspecies competition between intestinal Prevotella spp.</title>
        <authorList>
            <person name="Galvez E.J.C."/>
            <person name="Iljazovic A."/>
            <person name="Strowig T."/>
        </authorList>
    </citation>
    <scope>NUCLEOTIDE SEQUENCE [LARGE SCALE GENOMIC DNA]</scope>
    <source>
        <strain evidence="4 5">PROD</strain>
    </source>
</reference>
<gene>
    <name evidence="4" type="ORF">HPS55_04310</name>
</gene>
<feature type="chain" id="PRO_5046522039" evidence="2">
    <location>
        <begin position="22"/>
        <end position="477"/>
    </location>
</feature>
<organism evidence="4 5">
    <name type="scientific">Xylanibacter rodentium</name>
    <dbReference type="NCBI Taxonomy" id="2736289"/>
    <lineage>
        <taxon>Bacteria</taxon>
        <taxon>Pseudomonadati</taxon>
        <taxon>Bacteroidota</taxon>
        <taxon>Bacteroidia</taxon>
        <taxon>Bacteroidales</taxon>
        <taxon>Prevotellaceae</taxon>
        <taxon>Xylanibacter</taxon>
    </lineage>
</organism>
<proteinExistence type="predicted"/>
<dbReference type="PANTHER" id="PTHR22901:SF0">
    <property type="entry name" value="SIALATE O-ACETYLESTERASE"/>
    <property type="match status" value="1"/>
</dbReference>
<evidence type="ECO:0000259" key="3">
    <source>
        <dbReference type="Pfam" id="PF03629"/>
    </source>
</evidence>
<keyword evidence="2" id="KW-0732">Signal</keyword>
<comment type="caution">
    <text evidence="4">The sequence shown here is derived from an EMBL/GenBank/DDBJ whole genome shotgun (WGS) entry which is preliminary data.</text>
</comment>
<dbReference type="EMBL" id="JABKKE010000005">
    <property type="protein sequence ID" value="NPE13559.1"/>
    <property type="molecule type" value="Genomic_DNA"/>
</dbReference>
<sequence>MMRKLFFSTLALLAVMSDADAKVRLPHLISDGMVIQQNSDVRLWGWAEPGRNVNVTVSWTDAVSKAKAGKDGRWETTVKSPKSGFTPLSITFDDGEPVTVSDVLAGEVWVCAGQSNMEMPLRGFGACPVEGYNETVAEAPNHPGIRFVKIPSVMSMTPLDDAQCEWKHGDDMNAVAECSAVGYYFARTVTSAVNVPVGLIMANKGGSRVESWLDRDNLSRHTDESLDSMAMVKGFAWDFLRPLVWGNGTFHPILNYSVAGILYYQGCSNVGDPGNRYSERLKMLVEQWRRDFRQGELPFLFVQISPYIYGGADGDGGARLREQQFRASRIIPNSGLVCTNDLAYPYELKQIHPCRKRQVGERLAYMALSRYYGCGGLICESPSYASMRVSNDTCYVKLDNLYDGLSRLQDIEGFEVAGEDRVFYPARAEYEWHKGVMVSSDRVKHPVAVRYCFRNFALGNAANLGGLPLFPFRTDEW</sequence>
<dbReference type="Pfam" id="PF03629">
    <property type="entry name" value="SASA"/>
    <property type="match status" value="1"/>
</dbReference>
<dbReference type="GeneID" id="82156984"/>
<name>A0ABX2AS59_9BACT</name>
<evidence type="ECO:0000256" key="2">
    <source>
        <dbReference type="SAM" id="SignalP"/>
    </source>
</evidence>
<evidence type="ECO:0000313" key="5">
    <source>
        <dbReference type="Proteomes" id="UP001193734"/>
    </source>
</evidence>
<feature type="signal peptide" evidence="2">
    <location>
        <begin position="1"/>
        <end position="21"/>
    </location>
</feature>
<dbReference type="RefSeq" id="WP_253945815.1">
    <property type="nucleotide sequence ID" value="NZ_CASGIA010000004.1"/>
</dbReference>
<dbReference type="InterPro" id="IPR039329">
    <property type="entry name" value="SIAE"/>
</dbReference>
<dbReference type="InterPro" id="IPR036514">
    <property type="entry name" value="SGNH_hydro_sf"/>
</dbReference>
<dbReference type="PANTHER" id="PTHR22901">
    <property type="entry name" value="SIALATE O-ACETYLESTERASE"/>
    <property type="match status" value="1"/>
</dbReference>
<dbReference type="Gene3D" id="3.40.50.1110">
    <property type="entry name" value="SGNH hydrolase"/>
    <property type="match status" value="1"/>
</dbReference>
<protein>
    <submittedName>
        <fullName evidence="4">9-O-acetylesterase</fullName>
    </submittedName>
</protein>
<dbReference type="InterPro" id="IPR005181">
    <property type="entry name" value="SASA"/>
</dbReference>
<dbReference type="SUPFAM" id="SSF52266">
    <property type="entry name" value="SGNH hydrolase"/>
    <property type="match status" value="1"/>
</dbReference>
<dbReference type="Proteomes" id="UP001193734">
    <property type="component" value="Unassembled WGS sequence"/>
</dbReference>
<keyword evidence="5" id="KW-1185">Reference proteome</keyword>
<evidence type="ECO:0000256" key="1">
    <source>
        <dbReference type="ARBA" id="ARBA00022801"/>
    </source>
</evidence>
<accession>A0ABX2AS59</accession>
<evidence type="ECO:0000313" key="4">
    <source>
        <dbReference type="EMBL" id="NPE13559.1"/>
    </source>
</evidence>
<feature type="domain" description="Sialate O-acetylesterase" evidence="3">
    <location>
        <begin position="107"/>
        <end position="366"/>
    </location>
</feature>
<keyword evidence="1" id="KW-0378">Hydrolase</keyword>